<dbReference type="EMBL" id="LXQA010619280">
    <property type="protein sequence ID" value="MCI62463.1"/>
    <property type="molecule type" value="Genomic_DNA"/>
</dbReference>
<reference evidence="2 3" key="1">
    <citation type="journal article" date="2018" name="Front. Plant Sci.">
        <title>Red Clover (Trifolium pratense) and Zigzag Clover (T. medium) - A Picture of Genomic Similarities and Differences.</title>
        <authorList>
            <person name="Dluhosova J."/>
            <person name="Istvanek J."/>
            <person name="Nedelnik J."/>
            <person name="Repkova J."/>
        </authorList>
    </citation>
    <scope>NUCLEOTIDE SEQUENCE [LARGE SCALE GENOMIC DNA]</scope>
    <source>
        <strain evidence="3">cv. 10/8</strain>
        <tissue evidence="2">Leaf</tissue>
    </source>
</reference>
<protein>
    <submittedName>
        <fullName evidence="2">Uncharacterized protein</fullName>
    </submittedName>
</protein>
<proteinExistence type="predicted"/>
<feature type="non-terminal residue" evidence="2">
    <location>
        <position position="1"/>
    </location>
</feature>
<accession>A0A392TMU4</accession>
<feature type="compositionally biased region" description="Polar residues" evidence="1">
    <location>
        <begin position="1"/>
        <end position="17"/>
    </location>
</feature>
<organism evidence="2 3">
    <name type="scientific">Trifolium medium</name>
    <dbReference type="NCBI Taxonomy" id="97028"/>
    <lineage>
        <taxon>Eukaryota</taxon>
        <taxon>Viridiplantae</taxon>
        <taxon>Streptophyta</taxon>
        <taxon>Embryophyta</taxon>
        <taxon>Tracheophyta</taxon>
        <taxon>Spermatophyta</taxon>
        <taxon>Magnoliopsida</taxon>
        <taxon>eudicotyledons</taxon>
        <taxon>Gunneridae</taxon>
        <taxon>Pentapetalae</taxon>
        <taxon>rosids</taxon>
        <taxon>fabids</taxon>
        <taxon>Fabales</taxon>
        <taxon>Fabaceae</taxon>
        <taxon>Papilionoideae</taxon>
        <taxon>50 kb inversion clade</taxon>
        <taxon>NPAAA clade</taxon>
        <taxon>Hologalegina</taxon>
        <taxon>IRL clade</taxon>
        <taxon>Trifolieae</taxon>
        <taxon>Trifolium</taxon>
    </lineage>
</organism>
<evidence type="ECO:0000313" key="2">
    <source>
        <dbReference type="EMBL" id="MCI62463.1"/>
    </source>
</evidence>
<feature type="compositionally biased region" description="Low complexity" evidence="1">
    <location>
        <begin position="32"/>
        <end position="45"/>
    </location>
</feature>
<evidence type="ECO:0000256" key="1">
    <source>
        <dbReference type="SAM" id="MobiDB-lite"/>
    </source>
</evidence>
<dbReference type="AlphaFoldDB" id="A0A392TMU4"/>
<comment type="caution">
    <text evidence="2">The sequence shown here is derived from an EMBL/GenBank/DDBJ whole genome shotgun (WGS) entry which is preliminary data.</text>
</comment>
<name>A0A392TMU4_9FABA</name>
<dbReference type="Proteomes" id="UP000265520">
    <property type="component" value="Unassembled WGS sequence"/>
</dbReference>
<evidence type="ECO:0000313" key="3">
    <source>
        <dbReference type="Proteomes" id="UP000265520"/>
    </source>
</evidence>
<feature type="region of interest" description="Disordered" evidence="1">
    <location>
        <begin position="1"/>
        <end position="56"/>
    </location>
</feature>
<keyword evidence="3" id="KW-1185">Reference proteome</keyword>
<sequence>AVSWSVSENAQSGQSARGTAGSMMESKPELCSPEQQSSVGESSVVIPSPSCSTAHT</sequence>